<accession>A0ACD5W6W4</accession>
<sequence>MIRCTEATHAEEEEEEEQEATERRDAIQAVAAQQAREKELEVRAIKQSVPQLTRPHPPRKIKRRQRKEGINPAAVSVSLSSEQSPCPPPNPIASRAWRRRRRPAAPSVAMEKALHPKGVGGGKMRGAAGLMGLQKQNSWSPDIERDEAWERRRRGLLRRDPSSSALSRAQSVTDDDLDELRGCLDLGFAFEPTAPGCAACGEGRTRLVDTLPALDLYYAVAVKGGGGGGPEGRAIPCTCGGSSEESVPSPIGSPLSILSPDEPPETTKMRLKQWAQVVALSLRNHS</sequence>
<dbReference type="EnsemblPlants" id="AVESA.00010b.r2.3DG0567530.1">
    <property type="protein sequence ID" value="AVESA.00010b.r2.3DG0567530.1.CDS"/>
    <property type="gene ID" value="AVESA.00010b.r2.3DG0567530"/>
</dbReference>
<reference evidence="1" key="2">
    <citation type="submission" date="2025-09" db="UniProtKB">
        <authorList>
            <consortium name="EnsemblPlants"/>
        </authorList>
    </citation>
    <scope>IDENTIFICATION</scope>
</reference>
<proteinExistence type="predicted"/>
<evidence type="ECO:0000313" key="1">
    <source>
        <dbReference type="EnsemblPlants" id="AVESA.00010b.r2.3DG0567530.1.CDS"/>
    </source>
</evidence>
<evidence type="ECO:0000313" key="2">
    <source>
        <dbReference type="Proteomes" id="UP001732700"/>
    </source>
</evidence>
<reference evidence="1" key="1">
    <citation type="submission" date="2021-05" db="EMBL/GenBank/DDBJ databases">
        <authorList>
            <person name="Scholz U."/>
            <person name="Mascher M."/>
            <person name="Fiebig A."/>
        </authorList>
    </citation>
    <scope>NUCLEOTIDE SEQUENCE [LARGE SCALE GENOMIC DNA]</scope>
</reference>
<organism evidence="1 2">
    <name type="scientific">Avena sativa</name>
    <name type="common">Oat</name>
    <dbReference type="NCBI Taxonomy" id="4498"/>
    <lineage>
        <taxon>Eukaryota</taxon>
        <taxon>Viridiplantae</taxon>
        <taxon>Streptophyta</taxon>
        <taxon>Embryophyta</taxon>
        <taxon>Tracheophyta</taxon>
        <taxon>Spermatophyta</taxon>
        <taxon>Magnoliopsida</taxon>
        <taxon>Liliopsida</taxon>
        <taxon>Poales</taxon>
        <taxon>Poaceae</taxon>
        <taxon>BOP clade</taxon>
        <taxon>Pooideae</taxon>
        <taxon>Poodae</taxon>
        <taxon>Poeae</taxon>
        <taxon>Poeae Chloroplast Group 1 (Aveneae type)</taxon>
        <taxon>Aveninae</taxon>
        <taxon>Avena</taxon>
    </lineage>
</organism>
<keyword evidence="2" id="KW-1185">Reference proteome</keyword>
<dbReference type="Proteomes" id="UP001732700">
    <property type="component" value="Chromosome 3D"/>
</dbReference>
<name>A0ACD5W6W4_AVESA</name>
<protein>
    <submittedName>
        <fullName evidence="1">Uncharacterized protein</fullName>
    </submittedName>
</protein>